<dbReference type="EMBL" id="CAJMWR010003955">
    <property type="protein sequence ID" value="CAE6476547.1"/>
    <property type="molecule type" value="Genomic_DNA"/>
</dbReference>
<dbReference type="Proteomes" id="UP000602905">
    <property type="component" value="Unassembled WGS sequence"/>
</dbReference>
<name>A0A8H7MAB0_9AGAM</name>
<feature type="chain" id="PRO_5036267042" evidence="2">
    <location>
        <begin position="20"/>
        <end position="153"/>
    </location>
</feature>
<feature type="signal peptide" evidence="2">
    <location>
        <begin position="1"/>
        <end position="19"/>
    </location>
</feature>
<dbReference type="Proteomes" id="UP000614334">
    <property type="component" value="Unassembled WGS sequence"/>
</dbReference>
<reference evidence="6" key="2">
    <citation type="submission" date="2020-09" db="EMBL/GenBank/DDBJ databases">
        <title>Comparative genome analyses of four rice-infecting Rhizoctonia solani isolates reveal extensive enrichment of homogalacturonan modification genes.</title>
        <authorList>
            <person name="Lee D.-Y."/>
            <person name="Jeon J."/>
            <person name="Kim K.-T."/>
            <person name="Cheong K."/>
            <person name="Song H."/>
            <person name="Choi G."/>
            <person name="Ko J."/>
            <person name="Opiyo S.O."/>
            <person name="Zuo S."/>
            <person name="Madhav S."/>
            <person name="Lee Y.-H."/>
            <person name="Wang G.-L."/>
        </authorList>
    </citation>
    <scope>NUCLEOTIDE SEQUENCE</scope>
    <source>
        <strain evidence="6">AG1-IA B2</strain>
        <strain evidence="5">AG1-IA WGL</strain>
        <strain evidence="4">AG1-IA YN-7</strain>
    </source>
</reference>
<proteinExistence type="predicted"/>
<evidence type="ECO:0000313" key="4">
    <source>
        <dbReference type="EMBL" id="KAF8679942.1"/>
    </source>
</evidence>
<feature type="compositionally biased region" description="Polar residues" evidence="1">
    <location>
        <begin position="57"/>
        <end position="83"/>
    </location>
</feature>
<reference evidence="7" key="1">
    <citation type="submission" date="2020-05" db="EMBL/GenBank/DDBJ databases">
        <title>Evolutionary and genomic comparisons of hybrid uninucleate and nonhybrid Rhizoctonia fungi.</title>
        <authorList>
            <person name="Li C."/>
            <person name="Chen X."/>
        </authorList>
    </citation>
    <scope>NUCLEOTIDE SEQUENCE</scope>
    <source>
        <strain evidence="7">AG-1 IA</strain>
    </source>
</reference>
<gene>
    <name evidence="3" type="ORF">RDB_LOCUS124960</name>
    <name evidence="7" type="ORF">RhiXN_00525</name>
    <name evidence="6" type="ORF">RHS01_00852</name>
    <name evidence="5" type="ORF">RHS03_04057</name>
    <name evidence="4" type="ORF">RHS04_04459</name>
</gene>
<protein>
    <submittedName>
        <fullName evidence="6">Uncharacterized protein</fullName>
    </submittedName>
</protein>
<feature type="compositionally biased region" description="Low complexity" evidence="1">
    <location>
        <begin position="43"/>
        <end position="56"/>
    </location>
</feature>
<dbReference type="Proteomes" id="UP000650582">
    <property type="component" value="Unassembled WGS sequence"/>
</dbReference>
<evidence type="ECO:0000313" key="8">
    <source>
        <dbReference type="Proteomes" id="UP000614334"/>
    </source>
</evidence>
<dbReference type="EMBL" id="JACYCD010000049">
    <property type="protein sequence ID" value="KAF8707603.1"/>
    <property type="molecule type" value="Genomic_DNA"/>
</dbReference>
<dbReference type="PROSITE" id="PS51257">
    <property type="entry name" value="PROKAR_LIPOPROTEIN"/>
    <property type="match status" value="1"/>
</dbReference>
<keyword evidence="2" id="KW-0732">Signal</keyword>
<sequence length="153" mass="15333">MKVTNYLIAVIAYACYSLAQDSTTLDTGIMTIQPITSIIPSSLTSTLPPASTSTTTRLGGSQIEPSSFSVSRPTISDVSSDRPTQTTTGSSDVVTTTISLPTGTSPAGSSTTLGGSSPASSPTPTSNAGIERFSALPIGLVGTLAALSGAILF</sequence>
<reference evidence="3" key="3">
    <citation type="submission" date="2021-01" db="EMBL/GenBank/DDBJ databases">
        <authorList>
            <person name="Kaushik A."/>
        </authorList>
    </citation>
    <scope>NUCLEOTIDE SEQUENCE</scope>
    <source>
        <strain evidence="3">AG1-1A</strain>
    </source>
</reference>
<dbReference type="EMBL" id="JACYCF010000001">
    <property type="protein sequence ID" value="KAF8761777.1"/>
    <property type="molecule type" value="Genomic_DNA"/>
</dbReference>
<dbReference type="Proteomes" id="UP000650533">
    <property type="component" value="Chromosome 4"/>
</dbReference>
<evidence type="ECO:0000256" key="2">
    <source>
        <dbReference type="SAM" id="SignalP"/>
    </source>
</evidence>
<dbReference type="EMBL" id="CP059661">
    <property type="protein sequence ID" value="QRW19119.1"/>
    <property type="molecule type" value="Genomic_DNA"/>
</dbReference>
<evidence type="ECO:0000313" key="5">
    <source>
        <dbReference type="EMBL" id="KAF8707603.1"/>
    </source>
</evidence>
<accession>A0A8H7MAB0</accession>
<evidence type="ECO:0000313" key="3">
    <source>
        <dbReference type="EMBL" id="CAE6476547.1"/>
    </source>
</evidence>
<evidence type="ECO:0000313" key="7">
    <source>
        <dbReference type="EMBL" id="QRW19119.1"/>
    </source>
</evidence>
<dbReference type="EMBL" id="JACYCC010000037">
    <property type="protein sequence ID" value="KAF8679942.1"/>
    <property type="molecule type" value="Genomic_DNA"/>
</dbReference>
<dbReference type="AlphaFoldDB" id="A0A8H7MAB0"/>
<dbReference type="OrthoDB" id="3254045at2759"/>
<evidence type="ECO:0000313" key="6">
    <source>
        <dbReference type="EMBL" id="KAF8761777.1"/>
    </source>
</evidence>
<dbReference type="Proteomes" id="UP000663840">
    <property type="component" value="Unassembled WGS sequence"/>
</dbReference>
<feature type="region of interest" description="Disordered" evidence="1">
    <location>
        <begin position="43"/>
        <end position="128"/>
    </location>
</feature>
<organism evidence="6 8">
    <name type="scientific">Rhizoctonia solani</name>
    <dbReference type="NCBI Taxonomy" id="456999"/>
    <lineage>
        <taxon>Eukaryota</taxon>
        <taxon>Fungi</taxon>
        <taxon>Dikarya</taxon>
        <taxon>Basidiomycota</taxon>
        <taxon>Agaricomycotina</taxon>
        <taxon>Agaricomycetes</taxon>
        <taxon>Cantharellales</taxon>
        <taxon>Ceratobasidiaceae</taxon>
        <taxon>Rhizoctonia</taxon>
    </lineage>
</organism>
<evidence type="ECO:0000256" key="1">
    <source>
        <dbReference type="SAM" id="MobiDB-lite"/>
    </source>
</evidence>
<feature type="compositionally biased region" description="Low complexity" evidence="1">
    <location>
        <begin position="84"/>
        <end position="126"/>
    </location>
</feature>